<dbReference type="STRING" id="212818.A0A0D1ZD06"/>
<dbReference type="GO" id="GO:0005737">
    <property type="term" value="C:cytoplasm"/>
    <property type="evidence" value="ECO:0007669"/>
    <property type="project" value="TreeGrafter"/>
</dbReference>
<dbReference type="Gene3D" id="3.20.20.60">
    <property type="entry name" value="Phosphoenolpyruvate-binding domains"/>
    <property type="match status" value="1"/>
</dbReference>
<dbReference type="VEuPathDB" id="FungiDB:PV10_06326"/>
<dbReference type="Pfam" id="PF03328">
    <property type="entry name" value="HpcH_HpaI"/>
    <property type="match status" value="1"/>
</dbReference>
<dbReference type="EMBL" id="KN847523">
    <property type="protein sequence ID" value="KIV91829.1"/>
    <property type="molecule type" value="Genomic_DNA"/>
</dbReference>
<dbReference type="Proteomes" id="UP000054302">
    <property type="component" value="Unassembled WGS sequence"/>
</dbReference>
<dbReference type="GeneID" id="27324171"/>
<name>A0A0D1ZD06_EXOME</name>
<feature type="domain" description="HpcH/HpaI aldolase/citrate lyase" evidence="4">
    <location>
        <begin position="38"/>
        <end position="259"/>
    </location>
</feature>
<dbReference type="InterPro" id="IPR040442">
    <property type="entry name" value="Pyrv_kinase-like_dom_sf"/>
</dbReference>
<keyword evidence="3" id="KW-0456">Lyase</keyword>
<evidence type="ECO:0000313" key="5">
    <source>
        <dbReference type="EMBL" id="KIV91829.1"/>
    </source>
</evidence>
<dbReference type="GO" id="GO:0016832">
    <property type="term" value="F:aldehyde-lyase activity"/>
    <property type="evidence" value="ECO:0007669"/>
    <property type="project" value="TreeGrafter"/>
</dbReference>
<dbReference type="InterPro" id="IPR015813">
    <property type="entry name" value="Pyrv/PenolPyrv_kinase-like_dom"/>
</dbReference>
<dbReference type="RefSeq" id="XP_016223403.1">
    <property type="nucleotide sequence ID" value="XM_016371110.1"/>
</dbReference>
<reference evidence="5 6" key="1">
    <citation type="submission" date="2015-01" db="EMBL/GenBank/DDBJ databases">
        <title>The Genome Sequence of Exophiala mesophila CBS40295.</title>
        <authorList>
            <consortium name="The Broad Institute Genomics Platform"/>
            <person name="Cuomo C."/>
            <person name="de Hoog S."/>
            <person name="Gorbushina A."/>
            <person name="Stielow B."/>
            <person name="Teixiera M."/>
            <person name="Abouelleil A."/>
            <person name="Chapman S.B."/>
            <person name="Priest M."/>
            <person name="Young S.K."/>
            <person name="Wortman J."/>
            <person name="Nusbaum C."/>
            <person name="Birren B."/>
        </authorList>
    </citation>
    <scope>NUCLEOTIDE SEQUENCE [LARGE SCALE GENOMIC DNA]</scope>
    <source>
        <strain evidence="5 6">CBS 40295</strain>
    </source>
</reference>
<dbReference type="OMA" id="RMASRHT"/>
<evidence type="ECO:0000256" key="3">
    <source>
        <dbReference type="ARBA" id="ARBA00023239"/>
    </source>
</evidence>
<dbReference type="InterPro" id="IPR005000">
    <property type="entry name" value="Aldolase/citrate-lyase_domain"/>
</dbReference>
<gene>
    <name evidence="5" type="ORF">PV10_06326</name>
</gene>
<keyword evidence="6" id="KW-1185">Reference proteome</keyword>
<evidence type="ECO:0000256" key="2">
    <source>
        <dbReference type="ARBA" id="ARBA00022723"/>
    </source>
</evidence>
<organism evidence="5 6">
    <name type="scientific">Exophiala mesophila</name>
    <name type="common">Black yeast-like fungus</name>
    <dbReference type="NCBI Taxonomy" id="212818"/>
    <lineage>
        <taxon>Eukaryota</taxon>
        <taxon>Fungi</taxon>
        <taxon>Dikarya</taxon>
        <taxon>Ascomycota</taxon>
        <taxon>Pezizomycotina</taxon>
        <taxon>Eurotiomycetes</taxon>
        <taxon>Chaetothyriomycetidae</taxon>
        <taxon>Chaetothyriales</taxon>
        <taxon>Herpotrichiellaceae</taxon>
        <taxon>Exophiala</taxon>
    </lineage>
</organism>
<dbReference type="AlphaFoldDB" id="A0A0D1ZD06"/>
<dbReference type="HOGENOM" id="CLU_059964_4_0_1"/>
<dbReference type="GO" id="GO:0046872">
    <property type="term" value="F:metal ion binding"/>
    <property type="evidence" value="ECO:0007669"/>
    <property type="project" value="UniProtKB-KW"/>
</dbReference>
<dbReference type="PANTHER" id="PTHR30502:SF0">
    <property type="entry name" value="PHOSPHOENOLPYRUVATE CARBOXYLASE FAMILY PROTEIN"/>
    <property type="match status" value="1"/>
</dbReference>
<sequence>MTTNPNASKIHPNNLLTRVKEGRICTAFGIKIIPTGEIVHIAKSAGYDSLFIDLEHTTLTLKDAGQLCITGLSAGVTPFVRVPHQCGSGFIQRVLDAGAMGVIIPHIHGVEDAKQVIQTSKYPPIGKRSLTAGLPQFNYMPLSATVTAPQLNESGSTVFLMIETVDALEAVDDIAALPGCDVLLVGSNDLATEIGITGDFDHPKFMQSLVKVAEAARRHQKIFAIAGLYHRPDLMDKVVNDLGARWVVGGQDVGLLVNATRQNNQALKAIQRV</sequence>
<dbReference type="SUPFAM" id="SSF51621">
    <property type="entry name" value="Phosphoenolpyruvate/pyruvate domain"/>
    <property type="match status" value="1"/>
</dbReference>
<evidence type="ECO:0000313" key="6">
    <source>
        <dbReference type="Proteomes" id="UP000054302"/>
    </source>
</evidence>
<protein>
    <recommendedName>
        <fullName evidence="4">HpcH/HpaI aldolase/citrate lyase domain-containing protein</fullName>
    </recommendedName>
</protein>
<comment type="similarity">
    <text evidence="1">Belongs to the HpcH/HpaI aldolase family.</text>
</comment>
<dbReference type="PANTHER" id="PTHR30502">
    <property type="entry name" value="2-KETO-3-DEOXY-L-RHAMNONATE ALDOLASE"/>
    <property type="match status" value="1"/>
</dbReference>
<dbReference type="OrthoDB" id="1621678at2759"/>
<keyword evidence="2" id="KW-0479">Metal-binding</keyword>
<accession>A0A0D1ZD06</accession>
<evidence type="ECO:0000259" key="4">
    <source>
        <dbReference type="Pfam" id="PF03328"/>
    </source>
</evidence>
<evidence type="ECO:0000256" key="1">
    <source>
        <dbReference type="ARBA" id="ARBA00005568"/>
    </source>
</evidence>
<proteinExistence type="inferred from homology"/>
<dbReference type="InterPro" id="IPR050251">
    <property type="entry name" value="HpcH-HpaI_aldolase"/>
</dbReference>